<feature type="domain" description="Core-binding (CB)" evidence="7">
    <location>
        <begin position="9"/>
        <end position="100"/>
    </location>
</feature>
<evidence type="ECO:0000256" key="3">
    <source>
        <dbReference type="ARBA" id="ARBA00023125"/>
    </source>
</evidence>
<evidence type="ECO:0000256" key="5">
    <source>
        <dbReference type="HAMAP-Rule" id="MF_02055"/>
    </source>
</evidence>
<evidence type="ECO:0000256" key="2">
    <source>
        <dbReference type="ARBA" id="ARBA00022908"/>
    </source>
</evidence>
<dbReference type="PROSITE" id="PS51898">
    <property type="entry name" value="TYR_RECOMBINASE"/>
    <property type="match status" value="1"/>
</dbReference>
<dbReference type="InterPro" id="IPR013762">
    <property type="entry name" value="Integrase-like_cat_sf"/>
</dbReference>
<reference evidence="8 9" key="1">
    <citation type="submission" date="2017-03" db="EMBL/GenBank/DDBJ databases">
        <title>Sulfur activation and transportation mechanism of thermophilic Archaea Acidianus manzaensis YN-25.</title>
        <authorList>
            <person name="Ma Y."/>
            <person name="Yang Y."/>
            <person name="Xia J."/>
        </authorList>
    </citation>
    <scope>NUCLEOTIDE SEQUENCE [LARGE SCALE GENOMIC DNA]</scope>
    <source>
        <strain evidence="8 9">YN-25</strain>
    </source>
</reference>
<feature type="domain" description="Tyr recombinase" evidence="6">
    <location>
        <begin position="113"/>
        <end position="280"/>
    </location>
</feature>
<dbReference type="Pfam" id="PF00589">
    <property type="entry name" value="Phage_integrase"/>
    <property type="match status" value="1"/>
</dbReference>
<comment type="similarity">
    <text evidence="5">Belongs to the 'phage' integrase family. XerA subfamily.</text>
</comment>
<dbReference type="STRING" id="282676.B6F84_10755"/>
<feature type="active site" evidence="5">
    <location>
        <position position="232"/>
    </location>
</feature>
<dbReference type="CDD" id="cd00796">
    <property type="entry name" value="INT_Rci_Hp1_C"/>
    <property type="match status" value="1"/>
</dbReference>
<feature type="active site" evidence="5">
    <location>
        <position position="235"/>
    </location>
</feature>
<feature type="active site" evidence="5">
    <location>
        <position position="173"/>
    </location>
</feature>
<dbReference type="Proteomes" id="UP000193404">
    <property type="component" value="Chromosome"/>
</dbReference>
<dbReference type="GeneID" id="41591410"/>
<dbReference type="GO" id="GO:0003677">
    <property type="term" value="F:DNA binding"/>
    <property type="evidence" value="ECO:0007669"/>
    <property type="project" value="UniProtKB-UniRule"/>
</dbReference>
<dbReference type="PANTHER" id="PTHR30349">
    <property type="entry name" value="PHAGE INTEGRASE-RELATED"/>
    <property type="match status" value="1"/>
</dbReference>
<evidence type="ECO:0000256" key="4">
    <source>
        <dbReference type="ARBA" id="ARBA00023172"/>
    </source>
</evidence>
<dbReference type="Gene3D" id="1.10.443.10">
    <property type="entry name" value="Intergrase catalytic core"/>
    <property type="match status" value="1"/>
</dbReference>
<sequence>MKLQLGSPPEDGNYFDSFIIALQAAGAGEGTIKMYSSAIKNFLEYIKKDPKEVTSNDVNKWILYLSSRKGKIQGIDSKRARSVTLREYVIAVRRFLKWLGVQINPVLPRSRRKEIYALNQNEVNAILESTKRLRDKLIIKLFLDTGLRSKELLNLRVSDVNFEKRIIRVRETKNGEERVVFFTKETESLLRRYILRKNKTENDKIFDLTYQALYKIVRRIGNKAGISGLRPHILRHTFATTAIRKGVPLPAVQRLLGHKDIKTTQIYTHLVLEDLEKVYKQSFELSSS</sequence>
<comment type="subcellular location">
    <subcellularLocation>
        <location evidence="5">Cytoplasm</location>
    </subcellularLocation>
</comment>
<dbReference type="Gene3D" id="1.10.150.130">
    <property type="match status" value="1"/>
</dbReference>
<evidence type="ECO:0000256" key="1">
    <source>
        <dbReference type="ARBA" id="ARBA00022490"/>
    </source>
</evidence>
<keyword evidence="1 5" id="KW-0963">Cytoplasm</keyword>
<dbReference type="KEGG" id="aman:B6F84_10755"/>
<keyword evidence="2 5" id="KW-0229">DNA integration</keyword>
<accession>A0A1W6K1V7</accession>
<dbReference type="SUPFAM" id="SSF56349">
    <property type="entry name" value="DNA breaking-rejoining enzymes"/>
    <property type="match status" value="1"/>
</dbReference>
<feature type="active site" evidence="5">
    <location>
        <position position="258"/>
    </location>
</feature>
<dbReference type="GO" id="GO:0005737">
    <property type="term" value="C:cytoplasm"/>
    <property type="evidence" value="ECO:0007669"/>
    <property type="project" value="UniProtKB-SubCell"/>
</dbReference>
<dbReference type="Pfam" id="PF13495">
    <property type="entry name" value="Phage_int_SAM_4"/>
    <property type="match status" value="1"/>
</dbReference>
<dbReference type="InterPro" id="IPR044068">
    <property type="entry name" value="CB"/>
</dbReference>
<keyword evidence="3 5" id="KW-0238">DNA-binding</keyword>
<comment type="function">
    <text evidence="5">Site-specific tyrosine recombinase, which acts by catalyzing the cutting and rejoining of the recombining DNA molecules.</text>
</comment>
<dbReference type="GO" id="GO:0006313">
    <property type="term" value="P:DNA transposition"/>
    <property type="evidence" value="ECO:0007669"/>
    <property type="project" value="UniProtKB-UniRule"/>
</dbReference>
<evidence type="ECO:0000313" key="8">
    <source>
        <dbReference type="EMBL" id="ARM76452.1"/>
    </source>
</evidence>
<keyword evidence="9" id="KW-1185">Reference proteome</keyword>
<gene>
    <name evidence="5" type="primary">xerA</name>
    <name evidence="8" type="ORF">B6F84_10755</name>
</gene>
<proteinExistence type="inferred from homology"/>
<dbReference type="RefSeq" id="WP_148692240.1">
    <property type="nucleotide sequence ID" value="NZ_CP020477.1"/>
</dbReference>
<keyword evidence="4 5" id="KW-0233">DNA recombination</keyword>
<dbReference type="PANTHER" id="PTHR30349:SF41">
    <property type="entry name" value="INTEGRASE_RECOMBINASE PROTEIN MJ0367-RELATED"/>
    <property type="match status" value="1"/>
</dbReference>
<name>A0A1W6K1V7_9CREN</name>
<feature type="active site" description="O-(3'-phospho-DNA)-tyrosine intermediate" evidence="5">
    <location>
        <position position="267"/>
    </location>
</feature>
<evidence type="ECO:0000259" key="6">
    <source>
        <dbReference type="PROSITE" id="PS51898"/>
    </source>
</evidence>
<organism evidence="8 9">
    <name type="scientific">Acidianus manzaensis</name>
    <dbReference type="NCBI Taxonomy" id="282676"/>
    <lineage>
        <taxon>Archaea</taxon>
        <taxon>Thermoproteota</taxon>
        <taxon>Thermoprotei</taxon>
        <taxon>Sulfolobales</taxon>
        <taxon>Sulfolobaceae</taxon>
        <taxon>Acidianus</taxon>
    </lineage>
</organism>
<feature type="active site" evidence="5">
    <location>
        <position position="148"/>
    </location>
</feature>
<dbReference type="GO" id="GO:0009037">
    <property type="term" value="F:tyrosine-based site-specific recombinase activity"/>
    <property type="evidence" value="ECO:0007669"/>
    <property type="project" value="UniProtKB-UniRule"/>
</dbReference>
<dbReference type="InterPro" id="IPR010998">
    <property type="entry name" value="Integrase_recombinase_N"/>
</dbReference>
<dbReference type="OrthoDB" id="142231at2157"/>
<dbReference type="AlphaFoldDB" id="A0A1W6K1V7"/>
<dbReference type="HAMAP" id="MF_02055">
    <property type="entry name" value="Recomb_XerA"/>
    <property type="match status" value="1"/>
</dbReference>
<evidence type="ECO:0000259" key="7">
    <source>
        <dbReference type="PROSITE" id="PS51900"/>
    </source>
</evidence>
<dbReference type="InterPro" id="IPR011010">
    <property type="entry name" value="DNA_brk_join_enz"/>
</dbReference>
<dbReference type="NCBIfam" id="NF040815">
    <property type="entry name" value="recomb_XerA_Arch"/>
    <property type="match status" value="1"/>
</dbReference>
<protein>
    <recommendedName>
        <fullName evidence="5">Tyrosine recombinase XerA</fullName>
    </recommendedName>
</protein>
<dbReference type="InterPro" id="IPR002104">
    <property type="entry name" value="Integrase_catalytic"/>
</dbReference>
<dbReference type="PROSITE" id="PS51900">
    <property type="entry name" value="CB"/>
    <property type="match status" value="1"/>
</dbReference>
<dbReference type="InterPro" id="IPR033686">
    <property type="entry name" value="XerA"/>
</dbReference>
<dbReference type="InterPro" id="IPR004107">
    <property type="entry name" value="Integrase_SAM-like_N"/>
</dbReference>
<dbReference type="InterPro" id="IPR050090">
    <property type="entry name" value="Tyrosine_recombinase_XerCD"/>
</dbReference>
<evidence type="ECO:0000313" key="9">
    <source>
        <dbReference type="Proteomes" id="UP000193404"/>
    </source>
</evidence>
<dbReference type="EMBL" id="CP020477">
    <property type="protein sequence ID" value="ARM76452.1"/>
    <property type="molecule type" value="Genomic_DNA"/>
</dbReference>